<gene>
    <name evidence="15" type="ORF">PIBRA_LOCUS2684</name>
</gene>
<evidence type="ECO:0000256" key="11">
    <source>
        <dbReference type="ARBA" id="ARBA00023180"/>
    </source>
</evidence>
<dbReference type="InterPro" id="IPR031481">
    <property type="entry name" value="Glyco_tran_10_N"/>
</dbReference>
<dbReference type="InterPro" id="IPR001503">
    <property type="entry name" value="Glyco_trans_10"/>
</dbReference>
<evidence type="ECO:0000256" key="8">
    <source>
        <dbReference type="ARBA" id="ARBA00022989"/>
    </source>
</evidence>
<evidence type="ECO:0000256" key="3">
    <source>
        <dbReference type="ARBA" id="ARBA00008919"/>
    </source>
</evidence>
<protein>
    <recommendedName>
        <fullName evidence="12">Fucosyltransferase</fullName>
        <ecNumber evidence="12">2.4.1.-</ecNumber>
    </recommendedName>
</protein>
<comment type="subcellular location">
    <subcellularLocation>
        <location evidence="1 12">Golgi apparatus</location>
        <location evidence="1 12">Golgi stack membrane</location>
        <topology evidence="1 12">Single-pass type II membrane protein</topology>
    </subcellularLocation>
</comment>
<keyword evidence="5 12" id="KW-0808">Transferase</keyword>
<dbReference type="Gene3D" id="3.40.50.11660">
    <property type="entry name" value="Glycosyl transferase family 10, C-terminal domain"/>
    <property type="match status" value="1"/>
</dbReference>
<dbReference type="Proteomes" id="UP001152562">
    <property type="component" value="Unassembled WGS sequence"/>
</dbReference>
<feature type="domain" description="Fucosyltransferase N-terminal" evidence="14">
    <location>
        <begin position="74"/>
        <end position="188"/>
    </location>
</feature>
<comment type="similarity">
    <text evidence="3 12">Belongs to the glycosyltransferase 10 family.</text>
</comment>
<reference evidence="15" key="1">
    <citation type="submission" date="2022-05" db="EMBL/GenBank/DDBJ databases">
        <authorList>
            <person name="Okamura Y."/>
        </authorList>
    </citation>
    <scope>NUCLEOTIDE SEQUENCE</scope>
</reference>
<evidence type="ECO:0000259" key="13">
    <source>
        <dbReference type="Pfam" id="PF00852"/>
    </source>
</evidence>
<keyword evidence="9 12" id="KW-0333">Golgi apparatus</keyword>
<name>A0A9P0T597_PIEBR</name>
<keyword evidence="8" id="KW-1133">Transmembrane helix</keyword>
<dbReference type="GO" id="GO:0032580">
    <property type="term" value="C:Golgi cisterna membrane"/>
    <property type="evidence" value="ECO:0007669"/>
    <property type="project" value="UniProtKB-SubCell"/>
</dbReference>
<dbReference type="InterPro" id="IPR055270">
    <property type="entry name" value="Glyco_tran_10_C"/>
</dbReference>
<dbReference type="EC" id="2.4.1.-" evidence="12"/>
<dbReference type="GO" id="GO:0008417">
    <property type="term" value="F:fucosyltransferase activity"/>
    <property type="evidence" value="ECO:0007669"/>
    <property type="project" value="InterPro"/>
</dbReference>
<dbReference type="Pfam" id="PF17039">
    <property type="entry name" value="Glyco_tran_10_N"/>
    <property type="match status" value="1"/>
</dbReference>
<proteinExistence type="inferred from homology"/>
<dbReference type="PANTHER" id="PTHR48438:SF1">
    <property type="entry name" value="ALPHA-(1,3)-FUCOSYLTRANSFERASE C-RELATED"/>
    <property type="match status" value="1"/>
</dbReference>
<evidence type="ECO:0000313" key="16">
    <source>
        <dbReference type="Proteomes" id="UP001152562"/>
    </source>
</evidence>
<keyword evidence="7" id="KW-0735">Signal-anchor</keyword>
<dbReference type="EMBL" id="CALOZG010000003">
    <property type="protein sequence ID" value="CAH4001876.1"/>
    <property type="molecule type" value="Genomic_DNA"/>
</dbReference>
<evidence type="ECO:0000259" key="14">
    <source>
        <dbReference type="Pfam" id="PF17039"/>
    </source>
</evidence>
<keyword evidence="10" id="KW-0472">Membrane</keyword>
<evidence type="ECO:0000256" key="6">
    <source>
        <dbReference type="ARBA" id="ARBA00022692"/>
    </source>
</evidence>
<evidence type="ECO:0000256" key="5">
    <source>
        <dbReference type="ARBA" id="ARBA00022679"/>
    </source>
</evidence>
<evidence type="ECO:0000256" key="2">
    <source>
        <dbReference type="ARBA" id="ARBA00004922"/>
    </source>
</evidence>
<evidence type="ECO:0000256" key="7">
    <source>
        <dbReference type="ARBA" id="ARBA00022968"/>
    </source>
</evidence>
<evidence type="ECO:0000256" key="1">
    <source>
        <dbReference type="ARBA" id="ARBA00004447"/>
    </source>
</evidence>
<sequence>MSRILRAIIICAHSALIFYFIKSLYSKEIRIEIQYIIRAPGTLRKLERNIRKNTGSYHIQTNFTKPDRLYTDFKYILKWTEAFSHYNSRYSKLFKTGQQAFLDNNCTYKNCFVSNDKSLLGDLRYYDAILFDVENNWDRHPPFRAAHQKYIFTASESSGYYPICSREFDGYYNLTWTYKLNSDIRWSYFTILDKEDNVVGPKVNVSWIFPMNPTPDYVKKKLRSKKKAVAWFVSNCQSKTRRIVADNLAKSLNKFRLKVDIYGWCGNKTCPKNRFEDCLDLLQKRYYFYLAFENSMAEDYVTEKILYPTQHYAVPIVYGGADYGRFLPPASYIDAGKLNSDEVATLIAAAIKDRNVYEEYFRWHNYYVYKEHPQIADICELCKRLHAEETKVVKNLRKWWNPQYKEICKHGSHFTDLNFY</sequence>
<comment type="pathway">
    <text evidence="2">Protein modification; protein glycosylation.</text>
</comment>
<dbReference type="Pfam" id="PF00852">
    <property type="entry name" value="Glyco_transf_10"/>
    <property type="match status" value="1"/>
</dbReference>
<dbReference type="PANTHER" id="PTHR48438">
    <property type="entry name" value="ALPHA-(1,3)-FUCOSYLTRANSFERASE C-RELATED"/>
    <property type="match status" value="1"/>
</dbReference>
<keyword evidence="16" id="KW-1185">Reference proteome</keyword>
<dbReference type="SUPFAM" id="SSF53756">
    <property type="entry name" value="UDP-Glycosyltransferase/glycogen phosphorylase"/>
    <property type="match status" value="1"/>
</dbReference>
<evidence type="ECO:0000256" key="4">
    <source>
        <dbReference type="ARBA" id="ARBA00022676"/>
    </source>
</evidence>
<evidence type="ECO:0000256" key="9">
    <source>
        <dbReference type="ARBA" id="ARBA00023034"/>
    </source>
</evidence>
<dbReference type="AlphaFoldDB" id="A0A9P0T597"/>
<evidence type="ECO:0000313" key="15">
    <source>
        <dbReference type="EMBL" id="CAH4001876.1"/>
    </source>
</evidence>
<organism evidence="15 16">
    <name type="scientific">Pieris brassicae</name>
    <name type="common">White butterfly</name>
    <name type="synonym">Large white butterfly</name>
    <dbReference type="NCBI Taxonomy" id="7116"/>
    <lineage>
        <taxon>Eukaryota</taxon>
        <taxon>Metazoa</taxon>
        <taxon>Ecdysozoa</taxon>
        <taxon>Arthropoda</taxon>
        <taxon>Hexapoda</taxon>
        <taxon>Insecta</taxon>
        <taxon>Pterygota</taxon>
        <taxon>Neoptera</taxon>
        <taxon>Endopterygota</taxon>
        <taxon>Lepidoptera</taxon>
        <taxon>Glossata</taxon>
        <taxon>Ditrysia</taxon>
        <taxon>Papilionoidea</taxon>
        <taxon>Pieridae</taxon>
        <taxon>Pierinae</taxon>
        <taxon>Pieris</taxon>
    </lineage>
</organism>
<evidence type="ECO:0000256" key="10">
    <source>
        <dbReference type="ARBA" id="ARBA00023136"/>
    </source>
</evidence>
<accession>A0A9P0T597</accession>
<comment type="caution">
    <text evidence="15">The sequence shown here is derived from an EMBL/GenBank/DDBJ whole genome shotgun (WGS) entry which is preliminary data.</text>
</comment>
<evidence type="ECO:0000256" key="12">
    <source>
        <dbReference type="RuleBase" id="RU003832"/>
    </source>
</evidence>
<keyword evidence="6 12" id="KW-0812">Transmembrane</keyword>
<dbReference type="InterPro" id="IPR038577">
    <property type="entry name" value="GT10-like_C_sf"/>
</dbReference>
<feature type="domain" description="Fucosyltransferase C-terminal" evidence="13">
    <location>
        <begin position="223"/>
        <end position="399"/>
    </location>
</feature>
<keyword evidence="4 12" id="KW-0328">Glycosyltransferase</keyword>
<keyword evidence="11" id="KW-0325">Glycoprotein</keyword>